<dbReference type="Proteomes" id="UP001632037">
    <property type="component" value="Unassembled WGS sequence"/>
</dbReference>
<evidence type="ECO:0000256" key="1">
    <source>
        <dbReference type="SAM" id="MobiDB-lite"/>
    </source>
</evidence>
<feature type="compositionally biased region" description="Low complexity" evidence="1">
    <location>
        <begin position="41"/>
        <end position="52"/>
    </location>
</feature>
<feature type="region of interest" description="Disordered" evidence="1">
    <location>
        <begin position="28"/>
        <end position="70"/>
    </location>
</feature>
<proteinExistence type="predicted"/>
<gene>
    <name evidence="2" type="ORF">V7S43_011200</name>
</gene>
<evidence type="ECO:0000313" key="2">
    <source>
        <dbReference type="EMBL" id="KAL3663786.1"/>
    </source>
</evidence>
<dbReference type="AlphaFoldDB" id="A0ABD3FBH6"/>
<feature type="compositionally biased region" description="Polar residues" evidence="1">
    <location>
        <begin position="29"/>
        <end position="39"/>
    </location>
</feature>
<accession>A0ABD3FBH6</accession>
<protein>
    <submittedName>
        <fullName evidence="2">Uncharacterized protein</fullName>
    </submittedName>
</protein>
<name>A0ABD3FBH6_9STRA</name>
<organism evidence="2 3">
    <name type="scientific">Phytophthora oleae</name>
    <dbReference type="NCBI Taxonomy" id="2107226"/>
    <lineage>
        <taxon>Eukaryota</taxon>
        <taxon>Sar</taxon>
        <taxon>Stramenopiles</taxon>
        <taxon>Oomycota</taxon>
        <taxon>Peronosporomycetes</taxon>
        <taxon>Peronosporales</taxon>
        <taxon>Peronosporaceae</taxon>
        <taxon>Phytophthora</taxon>
    </lineage>
</organism>
<dbReference type="EMBL" id="JBIMZQ010000026">
    <property type="protein sequence ID" value="KAL3663786.1"/>
    <property type="molecule type" value="Genomic_DNA"/>
</dbReference>
<reference evidence="2 3" key="1">
    <citation type="submission" date="2024-09" db="EMBL/GenBank/DDBJ databases">
        <title>Genome sequencing and assembly of Phytophthora oleae, isolate VK10A, causative agent of rot of olive drupes.</title>
        <authorList>
            <person name="Conti Taguali S."/>
            <person name="Riolo M."/>
            <person name="La Spada F."/>
            <person name="Cacciola S.O."/>
            <person name="Dionisio G."/>
        </authorList>
    </citation>
    <scope>NUCLEOTIDE SEQUENCE [LARGE SCALE GENOMIC DNA]</scope>
    <source>
        <strain evidence="2 3">VK10A</strain>
    </source>
</reference>
<feature type="compositionally biased region" description="Low complexity" evidence="1">
    <location>
        <begin position="94"/>
        <end position="121"/>
    </location>
</feature>
<keyword evidence="3" id="KW-1185">Reference proteome</keyword>
<feature type="region of interest" description="Disordered" evidence="1">
    <location>
        <begin position="84"/>
        <end position="121"/>
    </location>
</feature>
<evidence type="ECO:0000313" key="3">
    <source>
        <dbReference type="Proteomes" id="UP001632037"/>
    </source>
</evidence>
<sequence length="178" mass="17958">MSTVPTDNPRTRSITSKVMTACMAIHSKASPSSVATPANTPEAPASNSPEAARVPILVTSPPTPATVNPPKLLWAATPVKLAKMTAAEQPTPGEAPATSTASTSDTSTAAPAADVAESANTTTVTVTTVSMLPTTPPQSELMPPPSPASTVAVEEWLETPDNATAVEAAVGVELPPPE</sequence>
<comment type="caution">
    <text evidence="2">The sequence shown here is derived from an EMBL/GenBank/DDBJ whole genome shotgun (WGS) entry which is preliminary data.</text>
</comment>